<keyword evidence="6" id="KW-1185">Reference proteome</keyword>
<organism evidence="5 6">
    <name type="scientific">Shewanella polaris</name>
    <dbReference type="NCBI Taxonomy" id="2588449"/>
    <lineage>
        <taxon>Bacteria</taxon>
        <taxon>Pseudomonadati</taxon>
        <taxon>Pseudomonadota</taxon>
        <taxon>Gammaproteobacteria</taxon>
        <taxon>Alteromonadales</taxon>
        <taxon>Shewanellaceae</taxon>
        <taxon>Shewanella</taxon>
    </lineage>
</organism>
<evidence type="ECO:0000256" key="3">
    <source>
        <dbReference type="SAM" id="SignalP"/>
    </source>
</evidence>
<evidence type="ECO:0000313" key="5">
    <source>
        <dbReference type="EMBL" id="QDE32766.1"/>
    </source>
</evidence>
<dbReference type="EMBL" id="CP041036">
    <property type="protein sequence ID" value="QDE32766.1"/>
    <property type="molecule type" value="Genomic_DNA"/>
</dbReference>
<evidence type="ECO:0000313" key="6">
    <source>
        <dbReference type="Proteomes" id="UP000319809"/>
    </source>
</evidence>
<proteinExistence type="inferred from homology"/>
<comment type="similarity">
    <text evidence="1">Belongs to the bacterial solute-binding protein 3 family.</text>
</comment>
<evidence type="ECO:0000259" key="4">
    <source>
        <dbReference type="Pfam" id="PF00497"/>
    </source>
</evidence>
<sequence>MTIPARSKHGAKYLLKYLLVLLSIFSIQAHATPIRIASDIWCPYICENQTGYVVELTRRAFEIQGQSVEFQTIPYKRALVELQKNNIDAVLALTPHTITENQLINADVIVGYKSTDFYTLVGSNETFGKITDLNQSQQIAVVSGYSYGVELDAWFNAHTNTYFATGRDPLAMNIIRLVKGRHSVIVGNKNVIEYTTSQLNLSQQLRYAGTMGKQVPLYVGFNQQNKAGSITFTNGINMLKANGEYQKIISKYKVLPDATSDKASHSNLQKFLPIFN</sequence>
<accession>A0A4Y5YJQ8</accession>
<dbReference type="KEGG" id="spol:FH971_18445"/>
<evidence type="ECO:0000256" key="1">
    <source>
        <dbReference type="ARBA" id="ARBA00010333"/>
    </source>
</evidence>
<dbReference type="Proteomes" id="UP000319809">
    <property type="component" value="Chromosome"/>
</dbReference>
<evidence type="ECO:0000256" key="2">
    <source>
        <dbReference type="ARBA" id="ARBA00022729"/>
    </source>
</evidence>
<feature type="signal peptide" evidence="3">
    <location>
        <begin position="1"/>
        <end position="31"/>
    </location>
</feature>
<dbReference type="PANTHER" id="PTHR35936:SF25">
    <property type="entry name" value="ABC TRANSPORTER SUBSTRATE-BINDING PROTEIN"/>
    <property type="match status" value="1"/>
</dbReference>
<dbReference type="Gene3D" id="3.40.190.10">
    <property type="entry name" value="Periplasmic binding protein-like II"/>
    <property type="match status" value="2"/>
</dbReference>
<protein>
    <submittedName>
        <fullName evidence="5">Transporter substrate-binding domain-containing protein</fullName>
    </submittedName>
</protein>
<reference evidence="5 6" key="1">
    <citation type="submission" date="2019-06" db="EMBL/GenBank/DDBJ databases">
        <title>The genome of Shewanella sp. SM1901.</title>
        <authorList>
            <person name="Cha Q."/>
        </authorList>
    </citation>
    <scope>NUCLEOTIDE SEQUENCE [LARGE SCALE GENOMIC DNA]</scope>
    <source>
        <strain evidence="5 6">SM1901</strain>
    </source>
</reference>
<dbReference type="Pfam" id="PF00497">
    <property type="entry name" value="SBP_bac_3"/>
    <property type="match status" value="1"/>
</dbReference>
<dbReference type="PANTHER" id="PTHR35936">
    <property type="entry name" value="MEMBRANE-BOUND LYTIC MUREIN TRANSGLYCOSYLASE F"/>
    <property type="match status" value="1"/>
</dbReference>
<keyword evidence="2 3" id="KW-0732">Signal</keyword>
<feature type="domain" description="Solute-binding protein family 3/N-terminal" evidence="4">
    <location>
        <begin position="48"/>
        <end position="252"/>
    </location>
</feature>
<dbReference type="AlphaFoldDB" id="A0A4Y5YJQ8"/>
<gene>
    <name evidence="5" type="ORF">FH971_18445</name>
</gene>
<dbReference type="InterPro" id="IPR001638">
    <property type="entry name" value="Solute-binding_3/MltF_N"/>
</dbReference>
<feature type="chain" id="PRO_5021263459" evidence="3">
    <location>
        <begin position="32"/>
        <end position="276"/>
    </location>
</feature>
<dbReference type="SUPFAM" id="SSF53850">
    <property type="entry name" value="Periplasmic binding protein-like II"/>
    <property type="match status" value="1"/>
</dbReference>
<name>A0A4Y5YJQ8_9GAMM</name>